<dbReference type="InterPro" id="IPR042531">
    <property type="entry name" value="PLC-beta_C_sf"/>
</dbReference>
<evidence type="ECO:0000259" key="3">
    <source>
        <dbReference type="Pfam" id="PF08703"/>
    </source>
</evidence>
<proteinExistence type="predicted"/>
<name>A0A2J7Q8B0_9NEOP</name>
<sequence>MDVIEENVGKLAAPEMMRPYPSPRPSIVGGLESPITENPSESDTGSVVVPPETATQNEQPTSPPGPPSVLKSATKSNEAILLPTSVTGSEDLVAEPLEKFMESKAVKEKLQELEKKLETLKKKHEKEKNRVQTHGKTSSHYDNDRKKKFYGHMLVKRLSNKNIDVGMGTVQPDTSECSECESDASKATGLPRSQSERLLSLCKDYINSERELREKYHALIFQTVEKLMKTSQCNQLKLLSALSERETADMMRRLEAARRGEVKALSKVHRDKDEMIRIKREVASSIVEKGVHERVRLTKVYEKRREELERQHEEVRLRLEERKNKALADLNRMHEDHVAKMEEDLQHQHQHTQPATAAGGAAATTSTEHVTQ</sequence>
<dbReference type="Pfam" id="PF08703">
    <property type="entry name" value="PLC-beta_C"/>
    <property type="match status" value="1"/>
</dbReference>
<protein>
    <recommendedName>
        <fullName evidence="3">Phospholipase C-beta C-terminal domain-containing protein</fullName>
    </recommendedName>
</protein>
<reference evidence="4 5" key="1">
    <citation type="submission" date="2017-12" db="EMBL/GenBank/DDBJ databases">
        <title>Hemimetabolous genomes reveal molecular basis of termite eusociality.</title>
        <authorList>
            <person name="Harrison M.C."/>
            <person name="Jongepier E."/>
            <person name="Robertson H.M."/>
            <person name="Arning N."/>
            <person name="Bitard-Feildel T."/>
            <person name="Chao H."/>
            <person name="Childers C.P."/>
            <person name="Dinh H."/>
            <person name="Doddapaneni H."/>
            <person name="Dugan S."/>
            <person name="Gowin J."/>
            <person name="Greiner C."/>
            <person name="Han Y."/>
            <person name="Hu H."/>
            <person name="Hughes D.S.T."/>
            <person name="Huylmans A.-K."/>
            <person name="Kemena C."/>
            <person name="Kremer L.P.M."/>
            <person name="Lee S.L."/>
            <person name="Lopez-Ezquerra A."/>
            <person name="Mallet L."/>
            <person name="Monroy-Kuhn J.M."/>
            <person name="Moser A."/>
            <person name="Murali S.C."/>
            <person name="Muzny D.M."/>
            <person name="Otani S."/>
            <person name="Piulachs M.-D."/>
            <person name="Poelchau M."/>
            <person name="Qu J."/>
            <person name="Schaub F."/>
            <person name="Wada-Katsumata A."/>
            <person name="Worley K.C."/>
            <person name="Xie Q."/>
            <person name="Ylla G."/>
            <person name="Poulsen M."/>
            <person name="Gibbs R.A."/>
            <person name="Schal C."/>
            <person name="Richards S."/>
            <person name="Belles X."/>
            <person name="Korb J."/>
            <person name="Bornberg-Bauer E."/>
        </authorList>
    </citation>
    <scope>NUCLEOTIDE SEQUENCE [LARGE SCALE GENOMIC DNA]</scope>
    <source>
        <tissue evidence="4">Whole body</tissue>
    </source>
</reference>
<evidence type="ECO:0000313" key="4">
    <source>
        <dbReference type="EMBL" id="PNF24820.1"/>
    </source>
</evidence>
<evidence type="ECO:0000256" key="2">
    <source>
        <dbReference type="SAM" id="MobiDB-lite"/>
    </source>
</evidence>
<feature type="compositionally biased region" description="Polar residues" evidence="2">
    <location>
        <begin position="35"/>
        <end position="45"/>
    </location>
</feature>
<dbReference type="STRING" id="105785.A0A2J7Q8B0"/>
<feature type="domain" description="Phospholipase C-beta C-terminal" evidence="3">
    <location>
        <begin position="96"/>
        <end position="347"/>
    </location>
</feature>
<dbReference type="Proteomes" id="UP000235965">
    <property type="component" value="Unassembled WGS sequence"/>
</dbReference>
<dbReference type="EMBL" id="NEVH01016966">
    <property type="protein sequence ID" value="PNF24820.1"/>
    <property type="molecule type" value="Genomic_DNA"/>
</dbReference>
<keyword evidence="1" id="KW-0175">Coiled coil</keyword>
<dbReference type="InterPro" id="IPR014815">
    <property type="entry name" value="PLC-beta_C"/>
</dbReference>
<comment type="caution">
    <text evidence="4">The sequence shown here is derived from an EMBL/GenBank/DDBJ whole genome shotgun (WGS) entry which is preliminary data.</text>
</comment>
<dbReference type="Gene3D" id="1.20.1230.10">
    <property type="entry name" value="Phospholipase C beta, distal C-terminal domain"/>
    <property type="match status" value="1"/>
</dbReference>
<evidence type="ECO:0000256" key="1">
    <source>
        <dbReference type="SAM" id="Coils"/>
    </source>
</evidence>
<gene>
    <name evidence="4" type="ORF">B7P43_G15128</name>
</gene>
<feature type="compositionally biased region" description="Low complexity" evidence="2">
    <location>
        <begin position="351"/>
        <end position="365"/>
    </location>
</feature>
<dbReference type="GO" id="GO:0016042">
    <property type="term" value="P:lipid catabolic process"/>
    <property type="evidence" value="ECO:0007669"/>
    <property type="project" value="InterPro"/>
</dbReference>
<dbReference type="GO" id="GO:0004435">
    <property type="term" value="F:phosphatidylinositol-4,5-bisphosphate phospholipase C activity"/>
    <property type="evidence" value="ECO:0007669"/>
    <property type="project" value="InterPro"/>
</dbReference>
<dbReference type="OrthoDB" id="269822at2759"/>
<feature type="region of interest" description="Disordered" evidence="2">
    <location>
        <begin position="342"/>
        <end position="372"/>
    </location>
</feature>
<keyword evidence="5" id="KW-1185">Reference proteome</keyword>
<dbReference type="SUPFAM" id="SSF69989">
    <property type="entry name" value="C-terminal domain of PLC-beta"/>
    <property type="match status" value="1"/>
</dbReference>
<dbReference type="GO" id="GO:0005509">
    <property type="term" value="F:calcium ion binding"/>
    <property type="evidence" value="ECO:0007669"/>
    <property type="project" value="InterPro"/>
</dbReference>
<dbReference type="AlphaFoldDB" id="A0A2J7Q8B0"/>
<feature type="region of interest" description="Disordered" evidence="2">
    <location>
        <begin position="1"/>
        <end position="76"/>
    </location>
</feature>
<evidence type="ECO:0000313" key="5">
    <source>
        <dbReference type="Proteomes" id="UP000235965"/>
    </source>
</evidence>
<accession>A0A2J7Q8B0</accession>
<dbReference type="InParanoid" id="A0A2J7Q8B0"/>
<feature type="region of interest" description="Disordered" evidence="2">
    <location>
        <begin position="123"/>
        <end position="144"/>
    </location>
</feature>
<feature type="coiled-coil region" evidence="1">
    <location>
        <begin position="298"/>
        <end position="336"/>
    </location>
</feature>
<organism evidence="4 5">
    <name type="scientific">Cryptotermes secundus</name>
    <dbReference type="NCBI Taxonomy" id="105785"/>
    <lineage>
        <taxon>Eukaryota</taxon>
        <taxon>Metazoa</taxon>
        <taxon>Ecdysozoa</taxon>
        <taxon>Arthropoda</taxon>
        <taxon>Hexapoda</taxon>
        <taxon>Insecta</taxon>
        <taxon>Pterygota</taxon>
        <taxon>Neoptera</taxon>
        <taxon>Polyneoptera</taxon>
        <taxon>Dictyoptera</taxon>
        <taxon>Blattodea</taxon>
        <taxon>Blattoidea</taxon>
        <taxon>Termitoidae</taxon>
        <taxon>Kalotermitidae</taxon>
        <taxon>Cryptotermitinae</taxon>
        <taxon>Cryptotermes</taxon>
    </lineage>
</organism>